<evidence type="ECO:0000256" key="6">
    <source>
        <dbReference type="PIRSR" id="PIRSR001220-2"/>
    </source>
</evidence>
<feature type="binding site" evidence="6">
    <location>
        <position position="55"/>
    </location>
    <ligand>
        <name>substrate</name>
    </ligand>
</feature>
<dbReference type="SFLD" id="SFLDS00057">
    <property type="entry name" value="Glutaminase/Asparaginase"/>
    <property type="match status" value="1"/>
</dbReference>
<dbReference type="InterPro" id="IPR006034">
    <property type="entry name" value="Asparaginase/glutaminase-like"/>
</dbReference>
<name>A0A2A9ERK9_9MICO</name>
<evidence type="ECO:0000256" key="4">
    <source>
        <dbReference type="ARBA" id="ARBA00049366"/>
    </source>
</evidence>
<dbReference type="Pfam" id="PF00710">
    <property type="entry name" value="Asparaginase"/>
    <property type="match status" value="1"/>
</dbReference>
<dbReference type="InterPro" id="IPR037152">
    <property type="entry name" value="L-asparaginase_N_sf"/>
</dbReference>
<evidence type="ECO:0000313" key="12">
    <source>
        <dbReference type="Proteomes" id="UP000222106"/>
    </source>
</evidence>
<dbReference type="RefSeq" id="WP_098484975.1">
    <property type="nucleotide sequence ID" value="NZ_PDJI01000004.1"/>
</dbReference>
<feature type="binding site" evidence="6">
    <location>
        <begin position="86"/>
        <end position="87"/>
    </location>
    <ligand>
        <name>substrate</name>
    </ligand>
</feature>
<reference evidence="11 12" key="1">
    <citation type="submission" date="2017-10" db="EMBL/GenBank/DDBJ databases">
        <title>Sequencing the genomes of 1000 actinobacteria strains.</title>
        <authorList>
            <person name="Klenk H.-P."/>
        </authorList>
    </citation>
    <scope>NUCLEOTIDE SEQUENCE [LARGE SCALE GENOMIC DNA]</scope>
    <source>
        <strain evidence="11 12">DSM 21838</strain>
    </source>
</reference>
<dbReference type="CDD" id="cd08964">
    <property type="entry name" value="L-asparaginase_II"/>
    <property type="match status" value="1"/>
</dbReference>
<dbReference type="Proteomes" id="UP000222106">
    <property type="component" value="Unassembled WGS sequence"/>
</dbReference>
<protein>
    <recommendedName>
        <fullName evidence="2">asparaginase</fullName>
        <ecNumber evidence="2">3.5.1.1</ecNumber>
    </recommendedName>
</protein>
<feature type="active site" description="O-isoaspartyl threonine intermediate" evidence="5">
    <location>
        <position position="12"/>
    </location>
</feature>
<sequence length="333" mass="33104">MPRLTLLATGGTIATRAGAAGRVVGATGAELLARARDVWGFDGEVDVVDVAGLVSSALTVPKALGLARAVREALAGSDGVVVTHGTDTMEETAFLLALALGPSAPVTLTGAQRPFDDAAPDGPRNLAAALAWVAAPAAAGTGVTITFADAVLPAIGVRKARTLGLEAFAAPTRGPIGHVDETGVRRHARPEIPEALLAADVTDLPRVAVVPQYLGADATDVEAAVRAGARGLVVAGFGAGNTTPPVTEALVDLLGRGLPVMVTSRTGSGAVAGLYAGGGADLAAAGAVMAGDLSHWQARLLLAAVLGTPDAAGEGWDARARRWLADAGATPRG</sequence>
<dbReference type="SUPFAM" id="SSF53774">
    <property type="entry name" value="Glutaminase/Asparaginase"/>
    <property type="match status" value="1"/>
</dbReference>
<evidence type="ECO:0000256" key="8">
    <source>
        <dbReference type="PROSITE-ProRule" id="PRU10100"/>
    </source>
</evidence>
<dbReference type="PROSITE" id="PS00144">
    <property type="entry name" value="ASN_GLN_ASE_1"/>
    <property type="match status" value="1"/>
</dbReference>
<feature type="active site" evidence="7">
    <location>
        <position position="12"/>
    </location>
</feature>
<dbReference type="InterPro" id="IPR004550">
    <property type="entry name" value="AsnASE_II"/>
</dbReference>
<dbReference type="OrthoDB" id="9788068at2"/>
<dbReference type="EMBL" id="PDJI01000004">
    <property type="protein sequence ID" value="PFG41171.1"/>
    <property type="molecule type" value="Genomic_DNA"/>
</dbReference>
<dbReference type="PIRSF" id="PIRSF001220">
    <property type="entry name" value="L-ASNase_gatD"/>
    <property type="match status" value="1"/>
</dbReference>
<dbReference type="InterPro" id="IPR036152">
    <property type="entry name" value="Asp/glu_Ase-like_sf"/>
</dbReference>
<comment type="similarity">
    <text evidence="1">Belongs to the asparaginase 1 family.</text>
</comment>
<dbReference type="PROSITE" id="PS00917">
    <property type="entry name" value="ASN_GLN_ASE_2"/>
    <property type="match status" value="1"/>
</dbReference>
<dbReference type="InterPro" id="IPR020827">
    <property type="entry name" value="Asparaginase/glutaminase_AS1"/>
</dbReference>
<dbReference type="InterPro" id="IPR027474">
    <property type="entry name" value="L-asparaginase_N"/>
</dbReference>
<dbReference type="GO" id="GO:0006528">
    <property type="term" value="P:asparagine metabolic process"/>
    <property type="evidence" value="ECO:0007669"/>
    <property type="project" value="InterPro"/>
</dbReference>
<dbReference type="InterPro" id="IPR027475">
    <property type="entry name" value="Asparaginase/glutaminase_AS2"/>
</dbReference>
<proteinExistence type="inferred from homology"/>
<gene>
    <name evidence="11" type="ORF">ATJ97_3719</name>
</gene>
<dbReference type="Gene3D" id="3.40.50.40">
    <property type="match status" value="1"/>
</dbReference>
<dbReference type="PIRSF" id="PIRSF500176">
    <property type="entry name" value="L_ASNase"/>
    <property type="match status" value="1"/>
</dbReference>
<evidence type="ECO:0000256" key="5">
    <source>
        <dbReference type="PIRSR" id="PIRSR001220-1"/>
    </source>
</evidence>
<keyword evidence="3" id="KW-0378">Hydrolase</keyword>
<evidence type="ECO:0000256" key="3">
    <source>
        <dbReference type="ARBA" id="ARBA00022801"/>
    </source>
</evidence>
<evidence type="ECO:0000256" key="7">
    <source>
        <dbReference type="PROSITE-ProRule" id="PRU10099"/>
    </source>
</evidence>
<dbReference type="InterPro" id="IPR027473">
    <property type="entry name" value="L-asparaginase_C"/>
</dbReference>
<accession>A0A2A9ERK9</accession>
<evidence type="ECO:0000259" key="9">
    <source>
        <dbReference type="Pfam" id="PF00710"/>
    </source>
</evidence>
<dbReference type="PANTHER" id="PTHR11707:SF28">
    <property type="entry name" value="60 KDA LYSOPHOSPHOLIPASE"/>
    <property type="match status" value="1"/>
</dbReference>
<feature type="domain" description="Asparaginase/glutaminase C-terminal" evidence="10">
    <location>
        <begin position="206"/>
        <end position="308"/>
    </location>
</feature>
<dbReference type="EC" id="3.5.1.1" evidence="2"/>
<dbReference type="Gene3D" id="3.40.50.1170">
    <property type="entry name" value="L-asparaginase, N-terminal domain"/>
    <property type="match status" value="1"/>
</dbReference>
<dbReference type="PROSITE" id="PS51732">
    <property type="entry name" value="ASN_GLN_ASE_3"/>
    <property type="match status" value="1"/>
</dbReference>
<dbReference type="PANTHER" id="PTHR11707">
    <property type="entry name" value="L-ASPARAGINASE"/>
    <property type="match status" value="1"/>
</dbReference>
<evidence type="ECO:0000256" key="1">
    <source>
        <dbReference type="ARBA" id="ARBA00010518"/>
    </source>
</evidence>
<evidence type="ECO:0000256" key="2">
    <source>
        <dbReference type="ARBA" id="ARBA00012920"/>
    </source>
</evidence>
<dbReference type="PRINTS" id="PR00139">
    <property type="entry name" value="ASNGLNASE"/>
</dbReference>
<keyword evidence="12" id="KW-1185">Reference proteome</keyword>
<evidence type="ECO:0000259" key="10">
    <source>
        <dbReference type="Pfam" id="PF17763"/>
    </source>
</evidence>
<feature type="active site" evidence="8">
    <location>
        <position position="86"/>
    </location>
</feature>
<feature type="domain" description="L-asparaginase N-terminal" evidence="9">
    <location>
        <begin position="3"/>
        <end position="188"/>
    </location>
</feature>
<dbReference type="SMART" id="SM00870">
    <property type="entry name" value="Asparaginase"/>
    <property type="match status" value="1"/>
</dbReference>
<comment type="catalytic activity">
    <reaction evidence="4">
        <text>L-asparagine + H2O = L-aspartate + NH4(+)</text>
        <dbReference type="Rhea" id="RHEA:21016"/>
        <dbReference type="ChEBI" id="CHEBI:15377"/>
        <dbReference type="ChEBI" id="CHEBI:28938"/>
        <dbReference type="ChEBI" id="CHEBI:29991"/>
        <dbReference type="ChEBI" id="CHEBI:58048"/>
        <dbReference type="EC" id="3.5.1.1"/>
    </reaction>
</comment>
<dbReference type="Pfam" id="PF17763">
    <property type="entry name" value="Asparaginase_C"/>
    <property type="match status" value="1"/>
</dbReference>
<dbReference type="AlphaFoldDB" id="A0A2A9ERK9"/>
<evidence type="ECO:0000313" key="11">
    <source>
        <dbReference type="EMBL" id="PFG41171.1"/>
    </source>
</evidence>
<organism evidence="11 12">
    <name type="scientific">Georgenia soli</name>
    <dbReference type="NCBI Taxonomy" id="638953"/>
    <lineage>
        <taxon>Bacteria</taxon>
        <taxon>Bacillati</taxon>
        <taxon>Actinomycetota</taxon>
        <taxon>Actinomycetes</taxon>
        <taxon>Micrococcales</taxon>
        <taxon>Bogoriellaceae</taxon>
        <taxon>Georgenia</taxon>
    </lineage>
</organism>
<comment type="caution">
    <text evidence="11">The sequence shown here is derived from an EMBL/GenBank/DDBJ whole genome shotgun (WGS) entry which is preliminary data.</text>
</comment>
<dbReference type="InterPro" id="IPR040919">
    <property type="entry name" value="Asparaginase_C"/>
</dbReference>
<dbReference type="GO" id="GO:0004067">
    <property type="term" value="F:asparaginase activity"/>
    <property type="evidence" value="ECO:0007669"/>
    <property type="project" value="UniProtKB-UniRule"/>
</dbReference>